<protein>
    <recommendedName>
        <fullName evidence="4">DUF2938 domain-containing protein</fullName>
    </recommendedName>
</protein>
<organism evidence="2 3">
    <name type="scientific">Tardibacter chloracetimidivorans</name>
    <dbReference type="NCBI Taxonomy" id="1921510"/>
    <lineage>
        <taxon>Bacteria</taxon>
        <taxon>Pseudomonadati</taxon>
        <taxon>Pseudomonadota</taxon>
        <taxon>Alphaproteobacteria</taxon>
        <taxon>Sphingomonadales</taxon>
        <taxon>Sphingomonadaceae</taxon>
        <taxon>Tardibacter</taxon>
    </lineage>
</organism>
<accession>A0A1L4A072</accession>
<keyword evidence="1" id="KW-0472">Membrane</keyword>
<name>A0A1L4A072_9SPHN</name>
<feature type="transmembrane region" description="Helical" evidence="1">
    <location>
        <begin position="101"/>
        <end position="119"/>
    </location>
</feature>
<dbReference type="Pfam" id="PF11158">
    <property type="entry name" value="DUF2938"/>
    <property type="match status" value="1"/>
</dbReference>
<proteinExistence type="predicted"/>
<keyword evidence="1" id="KW-1133">Transmembrane helix</keyword>
<evidence type="ECO:0000256" key="1">
    <source>
        <dbReference type="SAM" id="Phobius"/>
    </source>
</evidence>
<keyword evidence="1" id="KW-0812">Transmembrane</keyword>
<evidence type="ECO:0000313" key="3">
    <source>
        <dbReference type="Proteomes" id="UP000182063"/>
    </source>
</evidence>
<dbReference type="RefSeq" id="WP_072598917.1">
    <property type="nucleotide sequence ID" value="NZ_CP018222.1"/>
</dbReference>
<feature type="transmembrane region" description="Helical" evidence="1">
    <location>
        <begin position="6"/>
        <end position="27"/>
    </location>
</feature>
<dbReference type="Proteomes" id="UP000182063">
    <property type="component" value="Plasmid pHSL1"/>
</dbReference>
<gene>
    <name evidence="2" type="ORF">BSL82_17720</name>
</gene>
<dbReference type="InterPro" id="IPR021329">
    <property type="entry name" value="DUF2938"/>
</dbReference>
<feature type="transmembrane region" description="Helical" evidence="1">
    <location>
        <begin position="74"/>
        <end position="95"/>
    </location>
</feature>
<evidence type="ECO:0008006" key="4">
    <source>
        <dbReference type="Google" id="ProtNLM"/>
    </source>
</evidence>
<dbReference type="EMBL" id="CP018222">
    <property type="protein sequence ID" value="API61287.1"/>
    <property type="molecule type" value="Genomic_DNA"/>
</dbReference>
<dbReference type="OrthoDB" id="9812539at2"/>
<evidence type="ECO:0000313" key="2">
    <source>
        <dbReference type="EMBL" id="API61287.1"/>
    </source>
</evidence>
<dbReference type="AlphaFoldDB" id="A0A1L4A072"/>
<geneLocation type="plasmid" evidence="3">
    <name>phsl1</name>
</geneLocation>
<keyword evidence="3" id="KW-1185">Reference proteome</keyword>
<keyword evidence="2" id="KW-0614">Plasmid</keyword>
<reference evidence="2 3" key="1">
    <citation type="submission" date="2016-11" db="EMBL/GenBank/DDBJ databases">
        <title>Complete Genome Sequence of alachlor-degrading Sphingomonas sp. strain JJ-A5.</title>
        <authorList>
            <person name="Lee H."/>
            <person name="Ka J.-O."/>
        </authorList>
    </citation>
    <scope>NUCLEOTIDE SEQUENCE [LARGE SCALE GENOMIC DNA]</scope>
    <source>
        <strain evidence="2 3">JJ-A5</strain>
        <plasmid evidence="3">phsl1</plasmid>
    </source>
</reference>
<dbReference type="KEGG" id="sphj:BSL82_17720"/>
<sequence length="164" mass="17432">MTAAEVIVRAVLIGVGGTVILDIYAALAQRLFGAPATNWKMVGRWIGHMPEGWFIQPNIGQAPPVPGEHALGWIFHYVIGVGYGLLLVAIWGSGWLDAPDLSAPLILALALLVLPYFVMMPGMGMGIAGSRTPKPNVTRLKSMIGHSVFGGGMYLTARLLEAAI</sequence>